<protein>
    <submittedName>
        <fullName evidence="1">Uncharacterized protein</fullName>
    </submittedName>
</protein>
<accession>A0A1B7I5L3</accession>
<organism evidence="1 2">
    <name type="scientific">Buttiauxella gaviniae ATCC 51604</name>
    <dbReference type="NCBI Taxonomy" id="1354253"/>
    <lineage>
        <taxon>Bacteria</taxon>
        <taxon>Pseudomonadati</taxon>
        <taxon>Pseudomonadota</taxon>
        <taxon>Gammaproteobacteria</taxon>
        <taxon>Enterobacterales</taxon>
        <taxon>Enterobacteriaceae</taxon>
        <taxon>Buttiauxella</taxon>
    </lineage>
</organism>
<evidence type="ECO:0000313" key="2">
    <source>
        <dbReference type="Proteomes" id="UP000078504"/>
    </source>
</evidence>
<name>A0A1B7I5L3_9ENTR</name>
<dbReference type="PATRIC" id="fig|1354253.4.peg.629"/>
<gene>
    <name evidence="1" type="ORF">M977_00612</name>
</gene>
<reference evidence="1 2" key="1">
    <citation type="submission" date="2016-04" db="EMBL/GenBank/DDBJ databases">
        <title>ATOL: Assembling a taxonomically balanced genome-scale reconstruction of the evolutionary history of the Enterobacteriaceae.</title>
        <authorList>
            <person name="Plunkett G.III."/>
            <person name="Neeno-Eckwall E.C."/>
            <person name="Glasner J.D."/>
            <person name="Perna N.T."/>
        </authorList>
    </citation>
    <scope>NUCLEOTIDE SEQUENCE [LARGE SCALE GENOMIC DNA]</scope>
    <source>
        <strain evidence="1 2">ATCC 51604</strain>
    </source>
</reference>
<dbReference type="EMBL" id="LXEP01000004">
    <property type="protein sequence ID" value="OAT23698.1"/>
    <property type="molecule type" value="Genomic_DNA"/>
</dbReference>
<sequence>MKENVVASNEFCDITRIKFKKWDEVDFLLWYLSTKIAKLQVGWDYLYAYKDAYVVFNKTKIINNANNIGIPPELLGGVAWIEAGGKPESIKIHVYESRRMLNSKIYPTFQGKTSFGSVAMQIDVAARMLGIDPEMLTTRDQLELSNCLLEDDFNLRLAATYLRNLILYDFPGCASLYLTDEQYIMAGVRYNRGTERKLDEFRKIIANKVARETDEYDLISYGMRLLEIKPQIRKLLGI</sequence>
<comment type="caution">
    <text evidence="1">The sequence shown here is derived from an EMBL/GenBank/DDBJ whole genome shotgun (WGS) entry which is preliminary data.</text>
</comment>
<evidence type="ECO:0000313" key="1">
    <source>
        <dbReference type="EMBL" id="OAT23698.1"/>
    </source>
</evidence>
<proteinExistence type="predicted"/>
<dbReference type="Proteomes" id="UP000078504">
    <property type="component" value="Unassembled WGS sequence"/>
</dbReference>
<dbReference type="AlphaFoldDB" id="A0A1B7I5L3"/>
<dbReference type="RefSeq" id="WP_064512059.1">
    <property type="nucleotide sequence ID" value="NZ_LXEP01000004.1"/>
</dbReference>